<evidence type="ECO:0000313" key="3">
    <source>
        <dbReference type="EMBL" id="CAE8636594.1"/>
    </source>
</evidence>
<keyword evidence="2" id="KW-0732">Signal</keyword>
<feature type="compositionally biased region" description="Acidic residues" evidence="1">
    <location>
        <begin position="57"/>
        <end position="70"/>
    </location>
</feature>
<accession>A0A813HE53</accession>
<feature type="compositionally biased region" description="Acidic residues" evidence="1">
    <location>
        <begin position="105"/>
        <end position="126"/>
    </location>
</feature>
<sequence length="215" mass="23680">MRKGLWLAASLGLAFGPWHPCRHSGFEGLLFSSSGASRLGVYPPCRHHTVRLRAAEPEQDSETPSDDPSESESSQPEPDDHESTQSLLRALIMSPDRDREQTEGQADEDEEDGEDEEDEEEDESEEQALASGTLAGALAWLGDRAQTEKGAEIGKLFFLAKPRSSQREFASKGIQMVRDFLQANSADKKAIKEAAADGVFLSMYLLGAQANYRRH</sequence>
<feature type="chain" id="PRO_5032476055" evidence="2">
    <location>
        <begin position="17"/>
        <end position="215"/>
    </location>
</feature>
<dbReference type="AlphaFoldDB" id="A0A813HE53"/>
<feature type="non-terminal residue" evidence="3">
    <location>
        <position position="1"/>
    </location>
</feature>
<dbReference type="Proteomes" id="UP000654075">
    <property type="component" value="Unassembled WGS sequence"/>
</dbReference>
<proteinExistence type="predicted"/>
<protein>
    <submittedName>
        <fullName evidence="3">Uncharacterized protein</fullName>
    </submittedName>
</protein>
<feature type="region of interest" description="Disordered" evidence="1">
    <location>
        <begin position="52"/>
        <end position="129"/>
    </location>
</feature>
<dbReference type="EMBL" id="CAJNNV010031521">
    <property type="protein sequence ID" value="CAE8636594.1"/>
    <property type="molecule type" value="Genomic_DNA"/>
</dbReference>
<name>A0A813HE53_POLGL</name>
<evidence type="ECO:0000313" key="4">
    <source>
        <dbReference type="Proteomes" id="UP000654075"/>
    </source>
</evidence>
<comment type="caution">
    <text evidence="3">The sequence shown here is derived from an EMBL/GenBank/DDBJ whole genome shotgun (WGS) entry which is preliminary data.</text>
</comment>
<reference evidence="3" key="1">
    <citation type="submission" date="2021-02" db="EMBL/GenBank/DDBJ databases">
        <authorList>
            <person name="Dougan E. K."/>
            <person name="Rhodes N."/>
            <person name="Thang M."/>
            <person name="Chan C."/>
        </authorList>
    </citation>
    <scope>NUCLEOTIDE SEQUENCE</scope>
</reference>
<gene>
    <name evidence="3" type="ORF">PGLA1383_LOCUS52020</name>
</gene>
<evidence type="ECO:0000256" key="1">
    <source>
        <dbReference type="SAM" id="MobiDB-lite"/>
    </source>
</evidence>
<keyword evidence="4" id="KW-1185">Reference proteome</keyword>
<evidence type="ECO:0000256" key="2">
    <source>
        <dbReference type="SAM" id="SignalP"/>
    </source>
</evidence>
<organism evidence="3 4">
    <name type="scientific">Polarella glacialis</name>
    <name type="common">Dinoflagellate</name>
    <dbReference type="NCBI Taxonomy" id="89957"/>
    <lineage>
        <taxon>Eukaryota</taxon>
        <taxon>Sar</taxon>
        <taxon>Alveolata</taxon>
        <taxon>Dinophyceae</taxon>
        <taxon>Suessiales</taxon>
        <taxon>Suessiaceae</taxon>
        <taxon>Polarella</taxon>
    </lineage>
</organism>
<feature type="signal peptide" evidence="2">
    <location>
        <begin position="1"/>
        <end position="16"/>
    </location>
</feature>